<dbReference type="Proteomes" id="UP000553459">
    <property type="component" value="Unassembled WGS sequence"/>
</dbReference>
<dbReference type="InterPro" id="IPR048683">
    <property type="entry name" value="Sf6_terminase"/>
</dbReference>
<dbReference type="RefSeq" id="WP_166519079.1">
    <property type="nucleotide sequence ID" value="NZ_JAAABJ010000439.1"/>
</dbReference>
<gene>
    <name evidence="1" type="ORF">GNY06_05035</name>
</gene>
<comment type="caution">
    <text evidence="1">The sequence shown here is derived from an EMBL/GenBank/DDBJ whole genome shotgun (WGS) entry which is preliminary data.</text>
</comment>
<reference evidence="1 2" key="1">
    <citation type="submission" date="2019-11" db="EMBL/GenBank/DDBJ databases">
        <title>Characterization of Elizabethkingia argenteiflava sp. nov., isolated from inner surface of Soybean Pods.</title>
        <authorList>
            <person name="Mo S."/>
        </authorList>
    </citation>
    <scope>NUCLEOTIDE SEQUENCE [LARGE SCALE GENOMIC DNA]</scope>
    <source>
        <strain evidence="1 2">YB22</strain>
    </source>
</reference>
<sequence>MSYPKKKVESIFEKIITEIAENNRSVRSILKDEGMPSMRTFFKWLKEDEEKVKQYEISCEIRAASLFDEMMDIAYNTENGTTEKIIDGERKEIITSDMLGHRRLKIDTIKWALSKMMPKKYGDKLDVTSKGDKLESESPTVINFKYVPPPDEE</sequence>
<proteinExistence type="predicted"/>
<keyword evidence="2" id="KW-1185">Reference proteome</keyword>
<evidence type="ECO:0008006" key="3">
    <source>
        <dbReference type="Google" id="ProtNLM"/>
    </source>
</evidence>
<dbReference type="Pfam" id="PF20901">
    <property type="entry name" value="Sf6_terminase"/>
    <property type="match status" value="1"/>
</dbReference>
<accession>A0A845PRE2</accession>
<name>A0A845PRE2_9FLAO</name>
<organism evidence="1 2">
    <name type="scientific">Elizabethkingia argenteiflava</name>
    <dbReference type="NCBI Taxonomy" id="2681556"/>
    <lineage>
        <taxon>Bacteria</taxon>
        <taxon>Pseudomonadati</taxon>
        <taxon>Bacteroidota</taxon>
        <taxon>Flavobacteriia</taxon>
        <taxon>Flavobacteriales</taxon>
        <taxon>Weeksellaceae</taxon>
        <taxon>Elizabethkingia</taxon>
    </lineage>
</organism>
<dbReference type="Gene3D" id="1.10.10.60">
    <property type="entry name" value="Homeodomain-like"/>
    <property type="match status" value="1"/>
</dbReference>
<dbReference type="EMBL" id="JAAABJ010000439">
    <property type="protein sequence ID" value="NAW50772.1"/>
    <property type="molecule type" value="Genomic_DNA"/>
</dbReference>
<evidence type="ECO:0000313" key="1">
    <source>
        <dbReference type="EMBL" id="NAW50772.1"/>
    </source>
</evidence>
<protein>
    <recommendedName>
        <fullName evidence="3">Terminase small subunit protein</fullName>
    </recommendedName>
</protein>
<dbReference type="AlphaFoldDB" id="A0A845PRE2"/>
<evidence type="ECO:0000313" key="2">
    <source>
        <dbReference type="Proteomes" id="UP000553459"/>
    </source>
</evidence>